<reference evidence="10" key="2">
    <citation type="submission" date="2020-09" db="EMBL/GenBank/DDBJ databases">
        <authorList>
            <person name="Sun Q."/>
            <person name="Ohkuma M."/>
        </authorList>
    </citation>
    <scope>NUCLEOTIDE SEQUENCE</scope>
    <source>
        <strain evidence="10">JCM 4477</strain>
    </source>
</reference>
<dbReference type="GO" id="GO:0005886">
    <property type="term" value="C:plasma membrane"/>
    <property type="evidence" value="ECO:0007669"/>
    <property type="project" value="TreeGrafter"/>
</dbReference>
<evidence type="ECO:0000259" key="8">
    <source>
        <dbReference type="PROSITE" id="PS52004"/>
    </source>
</evidence>
<dbReference type="PROSITE" id="PS52004">
    <property type="entry name" value="KS3_2"/>
    <property type="match status" value="1"/>
</dbReference>
<dbReference type="Gene3D" id="3.90.180.10">
    <property type="entry name" value="Medium-chain alcohol dehydrogenases, catalytic domain"/>
    <property type="match status" value="1"/>
</dbReference>
<dbReference type="SMART" id="SM00827">
    <property type="entry name" value="PKS_AT"/>
    <property type="match status" value="1"/>
</dbReference>
<dbReference type="Pfam" id="PF08240">
    <property type="entry name" value="ADH_N"/>
    <property type="match status" value="1"/>
</dbReference>
<dbReference type="InterPro" id="IPR049552">
    <property type="entry name" value="PKS_DH_N"/>
</dbReference>
<dbReference type="Gene3D" id="3.40.366.10">
    <property type="entry name" value="Malonyl-Coenzyme A Acyl Carrier Protein, domain 2"/>
    <property type="match status" value="1"/>
</dbReference>
<dbReference type="GO" id="GO:0008236">
    <property type="term" value="F:serine-type peptidase activity"/>
    <property type="evidence" value="ECO:0007669"/>
    <property type="project" value="InterPro"/>
</dbReference>
<evidence type="ECO:0000256" key="4">
    <source>
        <dbReference type="ARBA" id="ARBA00022679"/>
    </source>
</evidence>
<evidence type="ECO:0000259" key="9">
    <source>
        <dbReference type="PROSITE" id="PS52019"/>
    </source>
</evidence>
<dbReference type="InterPro" id="IPR036291">
    <property type="entry name" value="NAD(P)-bd_dom_sf"/>
</dbReference>
<reference evidence="10" key="1">
    <citation type="journal article" date="2014" name="Int. J. Syst. Evol. Microbiol.">
        <title>Complete genome sequence of Corynebacterium casei LMG S-19264T (=DSM 44701T), isolated from a smear-ripened cheese.</title>
        <authorList>
            <consortium name="US DOE Joint Genome Institute (JGI-PGF)"/>
            <person name="Walter F."/>
            <person name="Albersmeier A."/>
            <person name="Kalinowski J."/>
            <person name="Ruckert C."/>
        </authorList>
    </citation>
    <scope>NUCLEOTIDE SEQUENCE</scope>
    <source>
        <strain evidence="10">JCM 4477</strain>
    </source>
</reference>
<comment type="pathway">
    <text evidence="1">Antibiotic biosynthesis.</text>
</comment>
<dbReference type="Gene3D" id="3.40.50.720">
    <property type="entry name" value="NAD(P)-binding Rossmann-like Domain"/>
    <property type="match status" value="3"/>
</dbReference>
<dbReference type="InterPro" id="IPR049551">
    <property type="entry name" value="PKS_DH_C"/>
</dbReference>
<dbReference type="EMBL" id="BNBI01000004">
    <property type="protein sequence ID" value="GHE98006.1"/>
    <property type="molecule type" value="Genomic_DNA"/>
</dbReference>
<dbReference type="Proteomes" id="UP000630718">
    <property type="component" value="Unassembled WGS sequence"/>
</dbReference>
<dbReference type="SUPFAM" id="SSF47336">
    <property type="entry name" value="ACP-like"/>
    <property type="match status" value="1"/>
</dbReference>
<dbReference type="GO" id="GO:0016491">
    <property type="term" value="F:oxidoreductase activity"/>
    <property type="evidence" value="ECO:0007669"/>
    <property type="project" value="InterPro"/>
</dbReference>
<dbReference type="Pfam" id="PF02801">
    <property type="entry name" value="Ketoacyl-synt_C"/>
    <property type="match status" value="1"/>
</dbReference>
<dbReference type="InterPro" id="IPR001375">
    <property type="entry name" value="Peptidase_S9_cat"/>
</dbReference>
<dbReference type="SUPFAM" id="SSF53474">
    <property type="entry name" value="alpha/beta-Hydrolases"/>
    <property type="match status" value="1"/>
</dbReference>
<protein>
    <submittedName>
        <fullName evidence="10">Polyketide synthase</fullName>
    </submittedName>
</protein>
<dbReference type="InterPro" id="IPR011032">
    <property type="entry name" value="GroES-like_sf"/>
</dbReference>
<dbReference type="Pfam" id="PF13602">
    <property type="entry name" value="ADH_zinc_N_2"/>
    <property type="match status" value="1"/>
</dbReference>
<dbReference type="GO" id="GO:0033068">
    <property type="term" value="P:macrolide biosynthetic process"/>
    <property type="evidence" value="ECO:0007669"/>
    <property type="project" value="UniProtKB-ARBA"/>
</dbReference>
<evidence type="ECO:0000256" key="5">
    <source>
        <dbReference type="ARBA" id="ARBA00023268"/>
    </source>
</evidence>
<dbReference type="GO" id="GO:0006633">
    <property type="term" value="P:fatty acid biosynthetic process"/>
    <property type="evidence" value="ECO:0007669"/>
    <property type="project" value="InterPro"/>
</dbReference>
<name>A0A919AC17_9ACTN</name>
<dbReference type="InterPro" id="IPR001227">
    <property type="entry name" value="Ac_transferase_dom_sf"/>
</dbReference>
<dbReference type="CDD" id="cd00833">
    <property type="entry name" value="PKS"/>
    <property type="match status" value="1"/>
</dbReference>
<feature type="region of interest" description="N-terminal hotdog fold" evidence="7">
    <location>
        <begin position="887"/>
        <end position="1007"/>
    </location>
</feature>
<evidence type="ECO:0000256" key="6">
    <source>
        <dbReference type="ARBA" id="ARBA00023315"/>
    </source>
</evidence>
<feature type="region of interest" description="C-terminal hotdog fold" evidence="7">
    <location>
        <begin position="1023"/>
        <end position="1169"/>
    </location>
</feature>
<dbReference type="PANTHER" id="PTHR43775">
    <property type="entry name" value="FATTY ACID SYNTHASE"/>
    <property type="match status" value="1"/>
</dbReference>
<dbReference type="Pfam" id="PF00109">
    <property type="entry name" value="ketoacyl-synt"/>
    <property type="match status" value="1"/>
</dbReference>
<evidence type="ECO:0000313" key="10">
    <source>
        <dbReference type="EMBL" id="GHE98006.1"/>
    </source>
</evidence>
<dbReference type="FunFam" id="3.40.47.10:FF:000019">
    <property type="entry name" value="Polyketide synthase type I"/>
    <property type="match status" value="1"/>
</dbReference>
<dbReference type="InterPro" id="IPR014031">
    <property type="entry name" value="Ketoacyl_synth_C"/>
</dbReference>
<dbReference type="Pfam" id="PF00326">
    <property type="entry name" value="Peptidase_S9"/>
    <property type="match status" value="1"/>
</dbReference>
<dbReference type="Pfam" id="PF14765">
    <property type="entry name" value="PS-DH"/>
    <property type="match status" value="1"/>
</dbReference>
<organism evidence="10 11">
    <name type="scientific">Streptomyces fumanus</name>
    <dbReference type="NCBI Taxonomy" id="67302"/>
    <lineage>
        <taxon>Bacteria</taxon>
        <taxon>Bacillati</taxon>
        <taxon>Actinomycetota</taxon>
        <taxon>Actinomycetes</taxon>
        <taxon>Kitasatosporales</taxon>
        <taxon>Streptomycetaceae</taxon>
        <taxon>Streptomyces</taxon>
    </lineage>
</organism>
<dbReference type="Gene3D" id="3.40.47.10">
    <property type="match status" value="1"/>
</dbReference>
<dbReference type="SUPFAM" id="SSF55048">
    <property type="entry name" value="Probable ACP-binding domain of malonyl-CoA ACP transacylase"/>
    <property type="match status" value="1"/>
</dbReference>
<dbReference type="InterPro" id="IPR055123">
    <property type="entry name" value="SpnB-like_Rossmann"/>
</dbReference>
<evidence type="ECO:0000313" key="11">
    <source>
        <dbReference type="Proteomes" id="UP000630718"/>
    </source>
</evidence>
<dbReference type="InterPro" id="IPR036736">
    <property type="entry name" value="ACP-like_sf"/>
</dbReference>
<dbReference type="InterPro" id="IPR042104">
    <property type="entry name" value="PKS_dehydratase_sf"/>
</dbReference>
<dbReference type="SMART" id="SM00825">
    <property type="entry name" value="PKS_KS"/>
    <property type="match status" value="1"/>
</dbReference>
<dbReference type="SUPFAM" id="SSF50129">
    <property type="entry name" value="GroES-like"/>
    <property type="match status" value="1"/>
</dbReference>
<dbReference type="Pfam" id="PF08659">
    <property type="entry name" value="KR"/>
    <property type="match status" value="1"/>
</dbReference>
<dbReference type="InterPro" id="IPR049900">
    <property type="entry name" value="PKS_mFAS_DH"/>
</dbReference>
<dbReference type="Gene3D" id="3.30.70.3290">
    <property type="match status" value="1"/>
</dbReference>
<dbReference type="CDD" id="cd05195">
    <property type="entry name" value="enoyl_red"/>
    <property type="match status" value="1"/>
</dbReference>
<dbReference type="InterPro" id="IPR020841">
    <property type="entry name" value="PKS_Beta-ketoAc_synthase_dom"/>
</dbReference>
<dbReference type="Pfam" id="PF00698">
    <property type="entry name" value="Acyl_transf_1"/>
    <property type="match status" value="1"/>
</dbReference>
<evidence type="ECO:0000256" key="2">
    <source>
        <dbReference type="ARBA" id="ARBA00022450"/>
    </source>
</evidence>
<dbReference type="GO" id="GO:0071770">
    <property type="term" value="P:DIM/DIP cell wall layer assembly"/>
    <property type="evidence" value="ECO:0007669"/>
    <property type="project" value="TreeGrafter"/>
</dbReference>
<dbReference type="InterPro" id="IPR014043">
    <property type="entry name" value="Acyl_transferase_dom"/>
</dbReference>
<feature type="active site" description="Proton donor; for dehydratase activity" evidence="7">
    <location>
        <position position="1084"/>
    </location>
</feature>
<keyword evidence="11" id="KW-1185">Reference proteome</keyword>
<dbReference type="InterPro" id="IPR050091">
    <property type="entry name" value="PKS_NRPS_Biosynth_Enz"/>
</dbReference>
<dbReference type="InterPro" id="IPR018201">
    <property type="entry name" value="Ketoacyl_synth_AS"/>
</dbReference>
<accession>A0A919AC17</accession>
<dbReference type="Gene3D" id="3.10.129.110">
    <property type="entry name" value="Polyketide synthase dehydratase"/>
    <property type="match status" value="1"/>
</dbReference>
<keyword evidence="6" id="KW-0012">Acyltransferase</keyword>
<dbReference type="InterPro" id="IPR016036">
    <property type="entry name" value="Malonyl_transacylase_ACP-bd"/>
</dbReference>
<dbReference type="Pfam" id="PF16197">
    <property type="entry name" value="KAsynt_C_assoc"/>
    <property type="match status" value="1"/>
</dbReference>
<keyword evidence="4" id="KW-0808">Transferase</keyword>
<dbReference type="InterPro" id="IPR016039">
    <property type="entry name" value="Thiolase-like"/>
</dbReference>
<dbReference type="GO" id="GO:0004315">
    <property type="term" value="F:3-oxoacyl-[acyl-carrier-protein] synthase activity"/>
    <property type="evidence" value="ECO:0007669"/>
    <property type="project" value="InterPro"/>
</dbReference>
<dbReference type="GO" id="GO:0005737">
    <property type="term" value="C:cytoplasm"/>
    <property type="evidence" value="ECO:0007669"/>
    <property type="project" value="TreeGrafter"/>
</dbReference>
<dbReference type="InterPro" id="IPR032821">
    <property type="entry name" value="PKS_assoc"/>
</dbReference>
<dbReference type="RefSeq" id="WP_190204075.1">
    <property type="nucleotide sequence ID" value="NZ_BNBI01000004.1"/>
</dbReference>
<dbReference type="InterPro" id="IPR020807">
    <property type="entry name" value="PKS_DH"/>
</dbReference>
<feature type="active site" description="Proton acceptor; for dehydratase activity" evidence="7">
    <location>
        <position position="921"/>
    </location>
</feature>
<evidence type="ECO:0000256" key="7">
    <source>
        <dbReference type="PROSITE-ProRule" id="PRU01363"/>
    </source>
</evidence>
<dbReference type="PROSITE" id="PS00606">
    <property type="entry name" value="KS3_1"/>
    <property type="match status" value="1"/>
</dbReference>
<dbReference type="InterPro" id="IPR013154">
    <property type="entry name" value="ADH-like_N"/>
</dbReference>
<dbReference type="Pfam" id="PF22953">
    <property type="entry name" value="SpnB_Rossmann"/>
    <property type="match status" value="1"/>
</dbReference>
<dbReference type="InterPro" id="IPR013968">
    <property type="entry name" value="PKS_KR"/>
</dbReference>
<gene>
    <name evidence="10" type="ORF">GCM10018772_23000</name>
</gene>
<dbReference type="GO" id="GO:0004312">
    <property type="term" value="F:fatty acid synthase activity"/>
    <property type="evidence" value="ECO:0007669"/>
    <property type="project" value="TreeGrafter"/>
</dbReference>
<feature type="domain" description="PKS/mFAS DH" evidence="9">
    <location>
        <begin position="887"/>
        <end position="1169"/>
    </location>
</feature>
<dbReference type="SUPFAM" id="SSF51735">
    <property type="entry name" value="NAD(P)-binding Rossmann-fold domains"/>
    <property type="match status" value="3"/>
</dbReference>
<evidence type="ECO:0000256" key="1">
    <source>
        <dbReference type="ARBA" id="ARBA00004792"/>
    </source>
</evidence>
<dbReference type="GO" id="GO:0031177">
    <property type="term" value="F:phosphopantetheine binding"/>
    <property type="evidence" value="ECO:0007669"/>
    <property type="project" value="UniProtKB-ARBA"/>
</dbReference>
<keyword evidence="2" id="KW-0596">Phosphopantetheine</keyword>
<dbReference type="GO" id="GO:0006508">
    <property type="term" value="P:proteolysis"/>
    <property type="evidence" value="ECO:0007669"/>
    <property type="project" value="InterPro"/>
</dbReference>
<comment type="caution">
    <text evidence="10">The sequence shown here is derived from an EMBL/GenBank/DDBJ whole genome shotgun (WGS) entry which is preliminary data.</text>
</comment>
<sequence>MNSSDVPSPEPALLPPLAIIGIGCRYPGGVHDPRSFWELLATGRDAIVDIPADRWHAESFYDPDPATPARMFVRQGGFLTDPIDRFDAAFFGISPREAAALDPQQRLLLEVTWEALENAGIPPSRTAGNRVGTYIGGFTFDAAMLHLSEANRQLIGPATPTGVSMTMLAARLAYFFDWRGPALTMDTACSSSLVAFHQACVALTRGECDLAVAGGVNVMGVPATTTLMAKGQFLSPDSRCKSFDHRADGYVRSEGAGLVVLKPLAAALRDGDRVHAVVRGTAVNQDGRTPGIQVPSGEAQRAVIRQACRVGGVDPLSVRYFEAHGTGTAVGDPIEATAIGDVLNGSDRTHLIGSVKSNIGHTEAAAGVAGVIKATLCLHHGAVPPNLHFERPNPKIPFDRLPLRVPTELTPFPEQDGPRRAGVNSFGVGGTNAHAVLEHAPGQMAEDTDPDDGSPRVLPLSARSPEALQALAEAYASLMDQPNAPALRRTARAAARNREHHPVRTFVVAADPAEAAGKLRLVANARRRDRCDELAFVYTGMGPQWWGMGRELLLHDPRFAAVVAECDEILASFGLSITEELLRSEAESRLTETLYAQVANFVVQTGLTAIWRDWGIEPTMIVGHSVGEVAAAYAAGVYTLQDALTISVQRASLQAGLAGLGVMAAVDLSADAVGPHLVDGVSIAAINSANATTLAGDQEAMDQVAAALRAVGASVRPLRVEVAYHSHQMDRIHEPLLAALHGIRPRTATIPLFSTVLGDRVDGTGMDADYWWRNVRQPVRFADALHKLLARSPGAIMEIGPHPVLAASIDEALTERGSDAVRLAAQLRGRPQRRQLGEALGGLYAAGVDPDWERVHPGPREHLDLPLYPWQRERHWVESTASRQARLGVDGPRLAGRPTGATNLVRDVELSPAAFPYLVDHRIGSTAVFPGTGYLEAALALFPDEEPCVLTDVVFPHPLALAPQAIATLRSGYDPEQRLITLHSRDRDDAEWTLHTQARHPDVVRPRPPRRQTSTLERLTRSLPELGRDEIYRLLRDRTELDYGPAFRRISRLWFRAETGEVFAELDIASLDRRGYRLHPAALDASLHAMLVGALAIDDSIRRTYIPARLAELRFHRVLGRRLWLHGRGRLDTAAGQFDCDVTLYTDDGEVAAEVIGLRSRALPDDRTEQPLRSEDLYYEHVWRPEPAERGSAEGTWVVIGSRPEAADLVRALREDGGDVLHLLSPEYDGIDPTCRGVVYFNDPKTPGSAACTAVAHPLRLVQNLPPVPLFIITSGAQSVTADDATTDPFAAALWGFGRVVDAEYPQLRCRLIDLDSPAGIDALVAELTREDGEEVALRGGVRHVRRIEHADARSELHHMTVPTERVPVRLVARDTGAGGLGFTAIDRRAPEPTEVEIEVSHVGLNFKDVLKVTGLLTAEAMEGSYSQETLGMECSGTVVRVGAAVSDLKAGDEVFAHGRDLFRSHVTLDQVRVARRPDTMSLAQAASLFPAITAYQAVVRLAGVRPGERVLVHAGTGGVGLAAVRIARSLRAEVYATAGSAERRDFLRAEGVAGVADSRSTSFADDILALTGGEGVDVVINSLSGEFLHRSLDLLRPFGRFVEVGKTDIAAGRSLRLAPFQRGLSFHAFDYDQMMRLRPELVQDGMRALADCYDQRLFDPLPVTEVPAGQVENAVRAMAHGGHIGKIVVRFTGETVRVPASSVSTPLIDTDGTYVITGGLGGLGLASARWLAGHGAAHLVLVGRRGIATDEVRRAVTELEERGVEVRVERADVVDRRRVREVLDQVRATMPPIKGVFHTAADFDDALLSDLDADRLITATGPKADGAWNLHLETRADQLDHFVLFSSFASQLGSAITGAYATANEFLNALARYRHGRGLAATSVNWGMVDEVGAAASRSSVENVLRINGHLGIPPTRVMAELETLLRTGTVEGSVAGIDWRRWAQANPQLRHLPRYQNLVPAGALDSDQSTSVPQLLREATPEERVTLLPGLVTPLVEKVTGLSGEQVRSGQSVDVDSLAGVELRVLLQNELGVAVPAVRLQRNLTLDGLTAILANELGQAASRPTLSLTDLTTHEFVSSDGLTVYGHLSLPAGPGPFPAVVVCTSGSGGALDDQGRYAQISEHAPLRAAGFAVFTVDHRGTPGHGPDHAARLEMGGRDVDDVLAAARYLAAMPEIDASRVSITGTSRGAYAALLAVAREPALWQRAVLIMGLYRPAPDTVLPVDPGIEPADLRSYFADPARQPLRALAGVSTPLLLIHGDIDEVVPVAQAQEVADHAEHARLVTVAGLGHDNEYTSELWTDLWPRITGFLDHGEA</sequence>
<dbReference type="InterPro" id="IPR020843">
    <property type="entry name" value="ER"/>
</dbReference>
<dbReference type="InterPro" id="IPR014030">
    <property type="entry name" value="Ketoacyl_synth_N"/>
</dbReference>
<dbReference type="PANTHER" id="PTHR43775:SF37">
    <property type="entry name" value="SI:DKEY-61P9.11"/>
    <property type="match status" value="1"/>
</dbReference>
<dbReference type="InterPro" id="IPR029058">
    <property type="entry name" value="AB_hydrolase_fold"/>
</dbReference>
<proteinExistence type="predicted"/>
<dbReference type="SMART" id="SM00829">
    <property type="entry name" value="PKS_ER"/>
    <property type="match status" value="1"/>
</dbReference>
<dbReference type="SUPFAM" id="SSF52151">
    <property type="entry name" value="FabD/lysophospholipase-like"/>
    <property type="match status" value="1"/>
</dbReference>
<dbReference type="InterPro" id="IPR057326">
    <property type="entry name" value="KR_dom"/>
</dbReference>
<feature type="domain" description="Ketosynthase family 3 (KS3)" evidence="8">
    <location>
        <begin position="14"/>
        <end position="439"/>
    </location>
</feature>
<dbReference type="Gene3D" id="3.40.50.1820">
    <property type="entry name" value="alpha/beta hydrolase"/>
    <property type="match status" value="1"/>
</dbReference>
<keyword evidence="5" id="KW-0511">Multifunctional enzyme</keyword>
<dbReference type="SMART" id="SM00822">
    <property type="entry name" value="PKS_KR"/>
    <property type="match status" value="1"/>
</dbReference>
<dbReference type="PROSITE" id="PS52019">
    <property type="entry name" value="PKS_MFAS_DH"/>
    <property type="match status" value="1"/>
</dbReference>
<dbReference type="InterPro" id="IPR016035">
    <property type="entry name" value="Acyl_Trfase/lysoPLipase"/>
</dbReference>
<dbReference type="Pfam" id="PF21089">
    <property type="entry name" value="PKS_DH_N"/>
    <property type="match status" value="1"/>
</dbReference>
<keyword evidence="3" id="KW-0597">Phosphoprotein</keyword>
<dbReference type="SUPFAM" id="SSF53901">
    <property type="entry name" value="Thiolase-like"/>
    <property type="match status" value="1"/>
</dbReference>
<evidence type="ECO:0000256" key="3">
    <source>
        <dbReference type="ARBA" id="ARBA00022553"/>
    </source>
</evidence>
<dbReference type="FunFam" id="3.40.50.720:FF:000209">
    <property type="entry name" value="Polyketide synthase Pks12"/>
    <property type="match status" value="1"/>
</dbReference>
<dbReference type="SMART" id="SM00826">
    <property type="entry name" value="PKS_DH"/>
    <property type="match status" value="1"/>
</dbReference>